<accession>A0A7S1CH53</accession>
<feature type="compositionally biased region" description="Basic and acidic residues" evidence="3">
    <location>
        <begin position="383"/>
        <end position="402"/>
    </location>
</feature>
<dbReference type="FunFam" id="2.30.30.40:FF:000072">
    <property type="entry name" value="Unconventional Myosin IB"/>
    <property type="match status" value="1"/>
</dbReference>
<evidence type="ECO:0000256" key="2">
    <source>
        <dbReference type="PROSITE-ProRule" id="PRU00192"/>
    </source>
</evidence>
<feature type="compositionally biased region" description="Gly residues" evidence="3">
    <location>
        <begin position="957"/>
        <end position="975"/>
    </location>
</feature>
<dbReference type="InterPro" id="IPR001452">
    <property type="entry name" value="SH3_domain"/>
</dbReference>
<evidence type="ECO:0000256" key="3">
    <source>
        <dbReference type="SAM" id="MobiDB-lite"/>
    </source>
</evidence>
<proteinExistence type="predicted"/>
<gene>
    <name evidence="5" type="ORF">BSP0115_LOCUS12400</name>
</gene>
<dbReference type="PROSITE" id="PS50002">
    <property type="entry name" value="SH3"/>
    <property type="match status" value="3"/>
</dbReference>
<sequence>MAMLAPPTAKQRAARVKLHEQADVDRREKLKLIGRFKRRGAVRRLGLVFFAACRFVVRLWRVRWKLEKARGIARVALSRRGSSAEPTTPYELSQYRRAYNRHRMGRRWTPELGEIDVDAVPHLRPIAQQWLYWARCWLEAGGLREYYHAIAPNMPPAAAAAAIASGAIKMPSSGHLAEADKAVDLFASRALLDGDYDLLSGARHDSPMSPDADLWRDDWGDRWEESGEGSAAGGAGSTSEEEVLPHPSLDGWFFSTQLQDPTFDMPGWVFHQDAYGDWYAMPDPASSVGSVVVDTPSPGGVVGRFGSSRRVSAAAPSTPGTPGYSASAGPIIDLLDGLSSDSDADDTTTADDRMDKSIQRLLDAAGTSARRAERRGSWNSLPDAEHDDGSDAQKRDIDRVRPEDVAAIADAARHAMRTESMRQMKGPGVGDALGRLESFAEEDEYVDDVDDDDSDADDESAASGRESARRTLRRARAATATDSLKSDKKPKTSPVTGAATPTSPTSPTPASTVAGDGGAEAGAAADDAAAKEGSKASMTRKGTGLLPSLPSTADVVGDKMLTVEKVSEVLPTQHPTHVVSKEAQYLTVAIDDYEAEDENELSFTIGDEIHVINEDPSGWWEGRHVETGATGWFPYSFVEWKEVDVAEEADTVASHDTGGEAESVARVAAQGAGLWKWNWEMEMWEFVDEHGVSSHTTKDPFSKEYAKAHGDGGAVMDLPSGADDLGGTDQYYDFHLVRAHTAYDGEDENELTFAVDDIIDVVQEDDSGWWLGKLRDGDGAEGWFPSSYVDWCDEEGNIWNVDENGDAVPGDQTAQGAAAGGDGAAVDTGGGAAEPADAAGDTLADGLTGVTTVARAARLADASSVDFTRFVVALADYAGEEEGELAFWAGDLIEVVGKDDSGWWHGNLVGSGDEGWFPVTFVAQSEEDVDAFRDAQAAAYREQGYDADGYPLEDDGSGGSGGEGGAEGGGGGGRSPVGAAPDAERVTSDTVGSHASTASDRSELGKLGASILGLALADPDKRVRGGGSGRVGRSAASDDGSRSGRSSRRIIDVSIDV</sequence>
<dbReference type="SUPFAM" id="SSF50044">
    <property type="entry name" value="SH3-domain"/>
    <property type="match status" value="3"/>
</dbReference>
<feature type="region of interest" description="Disordered" evidence="3">
    <location>
        <begin position="808"/>
        <end position="833"/>
    </location>
</feature>
<dbReference type="PRINTS" id="PR00452">
    <property type="entry name" value="SH3DOMAIN"/>
</dbReference>
<feature type="region of interest" description="Disordered" evidence="3">
    <location>
        <begin position="444"/>
        <end position="550"/>
    </location>
</feature>
<feature type="region of interest" description="Disordered" evidence="3">
    <location>
        <begin position="1018"/>
        <end position="1057"/>
    </location>
</feature>
<reference evidence="5" key="1">
    <citation type="submission" date="2021-01" db="EMBL/GenBank/DDBJ databases">
        <authorList>
            <person name="Corre E."/>
            <person name="Pelletier E."/>
            <person name="Niang G."/>
            <person name="Scheremetjew M."/>
            <person name="Finn R."/>
            <person name="Kale V."/>
            <person name="Holt S."/>
            <person name="Cochrane G."/>
            <person name="Meng A."/>
            <person name="Brown T."/>
            <person name="Cohen L."/>
        </authorList>
    </citation>
    <scope>NUCLEOTIDE SEQUENCE</scope>
    <source>
        <strain evidence="5">Ms1</strain>
    </source>
</reference>
<feature type="region of interest" description="Disordered" evidence="3">
    <location>
        <begin position="943"/>
        <end position="1002"/>
    </location>
</feature>
<evidence type="ECO:0000256" key="1">
    <source>
        <dbReference type="ARBA" id="ARBA00022443"/>
    </source>
</evidence>
<feature type="domain" description="SH3" evidence="4">
    <location>
        <begin position="866"/>
        <end position="927"/>
    </location>
</feature>
<evidence type="ECO:0000259" key="4">
    <source>
        <dbReference type="PROSITE" id="PS50002"/>
    </source>
</evidence>
<feature type="region of interest" description="Disordered" evidence="3">
    <location>
        <begin position="303"/>
        <end position="402"/>
    </location>
</feature>
<feature type="compositionally biased region" description="Gly residues" evidence="3">
    <location>
        <begin position="818"/>
        <end position="832"/>
    </location>
</feature>
<dbReference type="EMBL" id="HBFS01018421">
    <property type="protein sequence ID" value="CAD8919138.1"/>
    <property type="molecule type" value="Transcribed_RNA"/>
</dbReference>
<dbReference type="CDD" id="cd00174">
    <property type="entry name" value="SH3"/>
    <property type="match status" value="2"/>
</dbReference>
<feature type="domain" description="SH3" evidence="4">
    <location>
        <begin position="582"/>
        <end position="643"/>
    </location>
</feature>
<dbReference type="Gene3D" id="2.30.30.40">
    <property type="entry name" value="SH3 Domains"/>
    <property type="match status" value="3"/>
</dbReference>
<feature type="compositionally biased region" description="Basic and acidic residues" evidence="3">
    <location>
        <begin position="216"/>
        <end position="225"/>
    </location>
</feature>
<feature type="compositionally biased region" description="Acidic residues" evidence="3">
    <location>
        <begin position="444"/>
        <end position="460"/>
    </location>
</feature>
<protein>
    <recommendedName>
        <fullName evidence="4">SH3 domain-containing protein</fullName>
    </recommendedName>
</protein>
<dbReference type="SMART" id="SM00326">
    <property type="entry name" value="SH3"/>
    <property type="match status" value="3"/>
</dbReference>
<dbReference type="Pfam" id="PF00018">
    <property type="entry name" value="SH3_1"/>
    <property type="match status" value="3"/>
</dbReference>
<dbReference type="AlphaFoldDB" id="A0A7S1CH53"/>
<name>A0A7S1CH53_9STRA</name>
<organism evidence="5">
    <name type="scientific">Bicosoecida sp. CB-2014</name>
    <dbReference type="NCBI Taxonomy" id="1486930"/>
    <lineage>
        <taxon>Eukaryota</taxon>
        <taxon>Sar</taxon>
        <taxon>Stramenopiles</taxon>
        <taxon>Bigyra</taxon>
        <taxon>Opalozoa</taxon>
        <taxon>Bicosoecida</taxon>
    </lineage>
</organism>
<keyword evidence="1 2" id="KW-0728">SH3 domain</keyword>
<dbReference type="PANTHER" id="PTHR14167:SF116">
    <property type="entry name" value="CAP, ISOFORM AC"/>
    <property type="match status" value="1"/>
</dbReference>
<feature type="compositionally biased region" description="Low complexity" evidence="3">
    <location>
        <begin position="304"/>
        <end position="315"/>
    </location>
</feature>
<feature type="region of interest" description="Disordered" evidence="3">
    <location>
        <begin position="216"/>
        <end position="243"/>
    </location>
</feature>
<feature type="domain" description="SH3" evidence="4">
    <location>
        <begin position="732"/>
        <end position="794"/>
    </location>
</feature>
<feature type="compositionally biased region" description="Polar residues" evidence="3">
    <location>
        <begin position="988"/>
        <end position="999"/>
    </location>
</feature>
<dbReference type="InterPro" id="IPR036028">
    <property type="entry name" value="SH3-like_dom_sf"/>
</dbReference>
<dbReference type="PANTHER" id="PTHR14167">
    <property type="entry name" value="SH3 DOMAIN-CONTAINING"/>
    <property type="match status" value="1"/>
</dbReference>
<feature type="compositionally biased region" description="Low complexity" evidence="3">
    <location>
        <begin position="492"/>
        <end position="514"/>
    </location>
</feature>
<dbReference type="InterPro" id="IPR050384">
    <property type="entry name" value="Endophilin_SH3RF"/>
</dbReference>
<evidence type="ECO:0000313" key="5">
    <source>
        <dbReference type="EMBL" id="CAD8919138.1"/>
    </source>
</evidence>